<dbReference type="NCBIfam" id="TIGR03705">
    <property type="entry name" value="poly_P_kin"/>
    <property type="match status" value="1"/>
</dbReference>
<feature type="domain" description="Polyphosphate kinase C-terminal" evidence="10">
    <location>
        <begin position="504"/>
        <end position="672"/>
    </location>
</feature>
<dbReference type="Pfam" id="PF13089">
    <property type="entry name" value="PP_kinase_N"/>
    <property type="match status" value="1"/>
</dbReference>
<evidence type="ECO:0000256" key="7">
    <source>
        <dbReference type="RuleBase" id="RU003800"/>
    </source>
</evidence>
<evidence type="ECO:0000256" key="1">
    <source>
        <dbReference type="ARBA" id="ARBA00022553"/>
    </source>
</evidence>
<feature type="binding site" evidence="6">
    <location>
        <position position="590"/>
    </location>
    <ligand>
        <name>ATP</name>
        <dbReference type="ChEBI" id="CHEBI:30616"/>
    </ligand>
</feature>
<keyword evidence="4 6" id="KW-0418">Kinase</keyword>
<gene>
    <name evidence="12" type="primary">ppk1</name>
    <name evidence="6" type="synonym">ppk</name>
    <name evidence="12" type="ORF">H9X81_03375</name>
</gene>
<evidence type="ECO:0000259" key="9">
    <source>
        <dbReference type="Pfam" id="PF13089"/>
    </source>
</evidence>
<comment type="catalytic activity">
    <reaction evidence="6 7">
        <text>[phosphate](n) + ATP = [phosphate](n+1) + ADP</text>
        <dbReference type="Rhea" id="RHEA:19573"/>
        <dbReference type="Rhea" id="RHEA-COMP:9859"/>
        <dbReference type="Rhea" id="RHEA-COMP:14280"/>
        <dbReference type="ChEBI" id="CHEBI:16838"/>
        <dbReference type="ChEBI" id="CHEBI:30616"/>
        <dbReference type="ChEBI" id="CHEBI:456216"/>
        <dbReference type="EC" id="2.7.4.1"/>
    </reaction>
</comment>
<dbReference type="Gene3D" id="3.30.1840.10">
    <property type="entry name" value="Polyphosphate kinase middle domain"/>
    <property type="match status" value="1"/>
</dbReference>
<dbReference type="InterPro" id="IPR003414">
    <property type="entry name" value="PP_kinase"/>
</dbReference>
<dbReference type="SUPFAM" id="SSF140356">
    <property type="entry name" value="PPK N-terminal domain-like"/>
    <property type="match status" value="1"/>
</dbReference>
<name>A0ABS2GMQ3_9FIRM</name>
<dbReference type="Pfam" id="PF13090">
    <property type="entry name" value="PP_kinase_C"/>
    <property type="match status" value="1"/>
</dbReference>
<evidence type="ECO:0000256" key="2">
    <source>
        <dbReference type="ARBA" id="ARBA00022679"/>
    </source>
</evidence>
<keyword evidence="6" id="KW-0460">Magnesium</keyword>
<dbReference type="NCBIfam" id="NF003921">
    <property type="entry name" value="PRK05443.2-2"/>
    <property type="match status" value="1"/>
</dbReference>
<dbReference type="HAMAP" id="MF_00347">
    <property type="entry name" value="Polyphosphate_kinase"/>
    <property type="match status" value="1"/>
</dbReference>
<feature type="binding site" evidence="6">
    <location>
        <position position="469"/>
    </location>
    <ligand>
        <name>ATP</name>
        <dbReference type="ChEBI" id="CHEBI:30616"/>
    </ligand>
</feature>
<keyword evidence="3 6" id="KW-0547">Nucleotide-binding</keyword>
<feature type="binding site" evidence="6">
    <location>
        <position position="375"/>
    </location>
    <ligand>
        <name>Mg(2+)</name>
        <dbReference type="ChEBI" id="CHEBI:18420"/>
    </ligand>
</feature>
<keyword evidence="6" id="KW-0479">Metal-binding</keyword>
<dbReference type="SUPFAM" id="SSF143724">
    <property type="entry name" value="PHP14-like"/>
    <property type="match status" value="1"/>
</dbReference>
<feature type="domain" description="Polyphosphate kinase N-terminal" evidence="9">
    <location>
        <begin position="14"/>
        <end position="117"/>
    </location>
</feature>
<dbReference type="InterPro" id="IPR025200">
    <property type="entry name" value="PPK_C_dom2"/>
</dbReference>
<dbReference type="PANTHER" id="PTHR30218:SF0">
    <property type="entry name" value="POLYPHOSPHATE KINASE"/>
    <property type="match status" value="1"/>
</dbReference>
<accession>A0ABS2GMQ3</accession>
<dbReference type="PIRSF" id="PIRSF015589">
    <property type="entry name" value="PP_kinase"/>
    <property type="match status" value="1"/>
</dbReference>
<dbReference type="Pfam" id="PF02503">
    <property type="entry name" value="PP_kinase"/>
    <property type="match status" value="1"/>
</dbReference>
<comment type="caution">
    <text evidence="12">The sequence shown here is derived from an EMBL/GenBank/DDBJ whole genome shotgun (WGS) entry which is preliminary data.</text>
</comment>
<evidence type="ECO:0000256" key="3">
    <source>
        <dbReference type="ARBA" id="ARBA00022741"/>
    </source>
</evidence>
<evidence type="ECO:0000259" key="8">
    <source>
        <dbReference type="Pfam" id="PF02503"/>
    </source>
</evidence>
<comment type="cofactor">
    <cofactor evidence="6">
        <name>Mg(2+)</name>
        <dbReference type="ChEBI" id="CHEBI:18420"/>
    </cofactor>
</comment>
<proteinExistence type="inferred from homology"/>
<keyword evidence="1 6" id="KW-0597">Phosphoprotein</keyword>
<dbReference type="InterPro" id="IPR036830">
    <property type="entry name" value="PP_kinase_middle_dom_sf"/>
</dbReference>
<dbReference type="Proteomes" id="UP000724149">
    <property type="component" value="Unassembled WGS sequence"/>
</dbReference>
<keyword evidence="5 6" id="KW-0067">ATP-binding</keyword>
<feature type="binding site" evidence="6">
    <location>
        <position position="405"/>
    </location>
    <ligand>
        <name>Mg(2+)</name>
        <dbReference type="ChEBI" id="CHEBI:18420"/>
    </ligand>
</feature>
<evidence type="ECO:0000259" key="10">
    <source>
        <dbReference type="Pfam" id="PF13090"/>
    </source>
</evidence>
<reference evidence="12 13" key="1">
    <citation type="journal article" date="2021" name="Sci. Rep.">
        <title>The distribution of antibiotic resistance genes in chicken gut microbiota commensals.</title>
        <authorList>
            <person name="Juricova H."/>
            <person name="Matiasovicova J."/>
            <person name="Kubasova T."/>
            <person name="Cejkova D."/>
            <person name="Rychlik I."/>
        </authorList>
    </citation>
    <scope>NUCLEOTIDE SEQUENCE [LARGE SCALE GENOMIC DNA]</scope>
    <source>
        <strain evidence="12 13">An564</strain>
    </source>
</reference>
<feature type="binding site" evidence="6">
    <location>
        <position position="562"/>
    </location>
    <ligand>
        <name>ATP</name>
        <dbReference type="ChEBI" id="CHEBI:30616"/>
    </ligand>
</feature>
<evidence type="ECO:0000313" key="13">
    <source>
        <dbReference type="Proteomes" id="UP000724149"/>
    </source>
</evidence>
<dbReference type="EMBL" id="JACSNR010000002">
    <property type="protein sequence ID" value="MBM6922734.1"/>
    <property type="molecule type" value="Genomic_DNA"/>
</dbReference>
<protein>
    <recommendedName>
        <fullName evidence="6 7">Polyphosphate kinase</fullName>
        <ecNumber evidence="6 7">2.7.4.1</ecNumber>
    </recommendedName>
    <alternativeName>
        <fullName evidence="6">ATP-polyphosphate phosphotransferase</fullName>
    </alternativeName>
    <alternativeName>
        <fullName evidence="6">Polyphosphoric acid kinase</fullName>
    </alternativeName>
</protein>
<dbReference type="GO" id="GO:0008976">
    <property type="term" value="F:polyphosphate kinase activity"/>
    <property type="evidence" value="ECO:0007669"/>
    <property type="project" value="UniProtKB-EC"/>
</dbReference>
<dbReference type="PANTHER" id="PTHR30218">
    <property type="entry name" value="POLYPHOSPHATE KINASE"/>
    <property type="match status" value="1"/>
</dbReference>
<evidence type="ECO:0000259" key="11">
    <source>
        <dbReference type="Pfam" id="PF17941"/>
    </source>
</evidence>
<comment type="function">
    <text evidence="6 7">Catalyzes the reversible transfer of the terminal phosphate of ATP to form a long-chain polyphosphate (polyP).</text>
</comment>
<comment type="similarity">
    <text evidence="6 7">Belongs to the polyphosphate kinase 1 (PPK1) family.</text>
</comment>
<dbReference type="RefSeq" id="WP_204719813.1">
    <property type="nucleotide sequence ID" value="NZ_JACSNR010000002.1"/>
</dbReference>
<organism evidence="12 13">
    <name type="scientific">Hydrogenoanaerobacterium saccharovorans</name>
    <dbReference type="NCBI Taxonomy" id="474960"/>
    <lineage>
        <taxon>Bacteria</taxon>
        <taxon>Bacillati</taxon>
        <taxon>Bacillota</taxon>
        <taxon>Clostridia</taxon>
        <taxon>Eubacteriales</taxon>
        <taxon>Oscillospiraceae</taxon>
        <taxon>Hydrogenoanaerobacterium</taxon>
    </lineage>
</organism>
<dbReference type="Gene3D" id="3.30.870.10">
    <property type="entry name" value="Endonuclease Chain A"/>
    <property type="match status" value="2"/>
</dbReference>
<evidence type="ECO:0000256" key="6">
    <source>
        <dbReference type="HAMAP-Rule" id="MF_00347"/>
    </source>
</evidence>
<dbReference type="Pfam" id="PF17941">
    <property type="entry name" value="PP_kinase_C_1"/>
    <property type="match status" value="1"/>
</dbReference>
<dbReference type="CDD" id="cd09169">
    <property type="entry name" value="PLDc_PPK1_C2_unchar"/>
    <property type="match status" value="1"/>
</dbReference>
<dbReference type="InterPro" id="IPR036832">
    <property type="entry name" value="PPK_N_dom_sf"/>
</dbReference>
<feature type="domain" description="Polyphosphate kinase C-terminal" evidence="11">
    <location>
        <begin position="333"/>
        <end position="492"/>
    </location>
</feature>
<dbReference type="NCBIfam" id="NF003917">
    <property type="entry name" value="PRK05443.1-1"/>
    <property type="match status" value="1"/>
</dbReference>
<dbReference type="SUPFAM" id="SSF56024">
    <property type="entry name" value="Phospholipase D/nuclease"/>
    <property type="match status" value="2"/>
</dbReference>
<dbReference type="InterPro" id="IPR041108">
    <property type="entry name" value="PP_kinase_C_1"/>
</dbReference>
<dbReference type="InterPro" id="IPR025198">
    <property type="entry name" value="PPK_N_dom"/>
</dbReference>
<dbReference type="EC" id="2.7.4.1" evidence="6 7"/>
<evidence type="ECO:0000256" key="5">
    <source>
        <dbReference type="ARBA" id="ARBA00022840"/>
    </source>
</evidence>
<keyword evidence="13" id="KW-1185">Reference proteome</keyword>
<feature type="active site" description="Phosphohistidine intermediate" evidence="6">
    <location>
        <position position="435"/>
    </location>
</feature>
<comment type="PTM">
    <text evidence="6 7">An intermediate of this reaction is the autophosphorylated ppk in which a phosphate is covalently linked to a histidine residue through a N-P bond.</text>
</comment>
<dbReference type="Gene3D" id="1.20.58.310">
    <property type="entry name" value="Polyphosphate kinase N-terminal domain"/>
    <property type="match status" value="1"/>
</dbReference>
<keyword evidence="2 6" id="KW-0808">Transferase</keyword>
<evidence type="ECO:0000313" key="12">
    <source>
        <dbReference type="EMBL" id="MBM6922734.1"/>
    </source>
</evidence>
<evidence type="ECO:0000256" key="4">
    <source>
        <dbReference type="ARBA" id="ARBA00022777"/>
    </source>
</evidence>
<feature type="binding site" evidence="6">
    <location>
        <position position="51"/>
    </location>
    <ligand>
        <name>ATP</name>
        <dbReference type="ChEBI" id="CHEBI:30616"/>
    </ligand>
</feature>
<feature type="domain" description="Polyphosphate kinase middle" evidence="8">
    <location>
        <begin position="128"/>
        <end position="305"/>
    </location>
</feature>
<sequence length="702" mass="80701">MSKTDKTWDLSYTQNRELSWLKFNARVMDEAMDPHVPLLERLRFLSIFTSNLDEFFMVRVGSLTDLKLTFPKQTDSKSGLTPQQQLEAIYEAVRPLIRYRDAAFAEISAELKNKGVREWKPEELEGKNRTYIQDRYQDRIFPLLSPQIIDRSHPFPHLRNKGLYAAAMLSGRDRTLLGIVEVPESLPPIILLPGENAQYVRTEEVILSQLRKIFKAYHITEQCVVSVTRNADINYAEAGLYDEEGEDLRDYMVKALRKRGRLAPVRLEMQGDAPEIRKLLEQKLKLTSQQTYTCSCPLVLKYAYQLDKCDRSLYYAEYTPAYPDYLSKDYPLWPQIQQRDTLLFYPYQSMQPFLGLLREAANDPQVLSIQMTIYRLAGNSAVAKHLCTAAENGKSVTVLVELRARFDEENNIEWAKELEEAGCRVLYGIEGYKCHSKICLITRREKNGRLSYVTQIGTGNFNEKTAALYTDFALLTADPVIAEDAVNFFQNMLMGDLYSSYQKLLVAPFTMKDHLLRMIDGEIARGQKGHIIIKVNSVTERELIDKLAQASQAGVRVELIVRGICCLLPGIPGKTENITITSIVGRFLEHSRVYCFGDGELRQLYISSADIMTRNQNRRVEIACPVEDPDLKQWLSHYLEVLLSDNVKARRLLPSGEYVDATQVDRPPLSSQEYFMEHLPEFPAYEPPKQTFLDRFGKLFHR</sequence>
<dbReference type="InterPro" id="IPR024953">
    <property type="entry name" value="PP_kinase_middle"/>
</dbReference>